<dbReference type="InterPro" id="IPR006689">
    <property type="entry name" value="Small_GTPase_ARF/SAR"/>
</dbReference>
<dbReference type="CDD" id="cd00878">
    <property type="entry name" value="Arf_Arl"/>
    <property type="match status" value="1"/>
</dbReference>
<protein>
    <submittedName>
        <fullName evidence="14">Uncharacterized protein</fullName>
    </submittedName>
</protein>
<dbReference type="InterPro" id="IPR036397">
    <property type="entry name" value="RNaseH_sf"/>
</dbReference>
<dbReference type="InterPro" id="IPR005225">
    <property type="entry name" value="Small_GTP-bd"/>
</dbReference>
<dbReference type="GO" id="GO:0005525">
    <property type="term" value="F:GTP binding"/>
    <property type="evidence" value="ECO:0007669"/>
    <property type="project" value="UniProtKB-KW"/>
</dbReference>
<evidence type="ECO:0000313" key="14">
    <source>
        <dbReference type="EMBL" id="CAE8618248.1"/>
    </source>
</evidence>
<dbReference type="SUPFAM" id="SSF53098">
    <property type="entry name" value="Ribonuclease H-like"/>
    <property type="match status" value="1"/>
</dbReference>
<dbReference type="GO" id="GO:0003924">
    <property type="term" value="F:GTPase activity"/>
    <property type="evidence" value="ECO:0007669"/>
    <property type="project" value="InterPro"/>
</dbReference>
<keyword evidence="4" id="KW-0519">Myristate</keyword>
<comment type="similarity">
    <text evidence="2">Belongs to the small GTPase superfamily. Arf family.</text>
</comment>
<keyword evidence="15" id="KW-1185">Reference proteome</keyword>
<comment type="subcellular location">
    <subcellularLocation>
        <location evidence="1">Golgi apparatus</location>
    </subcellularLocation>
</comment>
<dbReference type="PANTHER" id="PTHR11711">
    <property type="entry name" value="ADP RIBOSYLATION FACTOR-RELATED"/>
    <property type="match status" value="1"/>
</dbReference>
<evidence type="ECO:0000256" key="7">
    <source>
        <dbReference type="ARBA" id="ARBA00022927"/>
    </source>
</evidence>
<reference evidence="14" key="1">
    <citation type="submission" date="2021-02" db="EMBL/GenBank/DDBJ databases">
        <authorList>
            <person name="Dougan E. K."/>
            <person name="Rhodes N."/>
            <person name="Thang M."/>
            <person name="Chan C."/>
        </authorList>
    </citation>
    <scope>NUCLEOTIDE SEQUENCE</scope>
</reference>
<keyword evidence="6" id="KW-0931">ER-Golgi transport</keyword>
<dbReference type="SMART" id="SM00178">
    <property type="entry name" value="SAR"/>
    <property type="match status" value="1"/>
</dbReference>
<evidence type="ECO:0000256" key="9">
    <source>
        <dbReference type="ARBA" id="ARBA00023134"/>
    </source>
</evidence>
<accession>A0A813G1L3</accession>
<dbReference type="SMART" id="SM00177">
    <property type="entry name" value="ARF"/>
    <property type="match status" value="1"/>
</dbReference>
<dbReference type="NCBIfam" id="TIGR00231">
    <property type="entry name" value="small_GTP"/>
    <property type="match status" value="1"/>
</dbReference>
<keyword evidence="5 11" id="KW-0547">Nucleotide-binding</keyword>
<dbReference type="Gene3D" id="3.40.50.300">
    <property type="entry name" value="P-loop containing nucleotide triphosphate hydrolases"/>
    <property type="match status" value="1"/>
</dbReference>
<feature type="binding site" evidence="11">
    <location>
        <begin position="753"/>
        <end position="756"/>
    </location>
    <ligand>
        <name>GTP</name>
        <dbReference type="ChEBI" id="CHEBI:37565"/>
    </ligand>
</feature>
<dbReference type="GO" id="GO:0005794">
    <property type="term" value="C:Golgi apparatus"/>
    <property type="evidence" value="ECO:0007669"/>
    <property type="project" value="UniProtKB-SubCell"/>
</dbReference>
<keyword evidence="10" id="KW-0449">Lipoprotein</keyword>
<feature type="compositionally biased region" description="Low complexity" evidence="13">
    <location>
        <begin position="579"/>
        <end position="589"/>
    </location>
</feature>
<dbReference type="Gene3D" id="3.30.420.10">
    <property type="entry name" value="Ribonuclease H-like superfamily/Ribonuclease H"/>
    <property type="match status" value="1"/>
</dbReference>
<evidence type="ECO:0000256" key="11">
    <source>
        <dbReference type="PIRSR" id="PIRSR606689-1"/>
    </source>
</evidence>
<dbReference type="InterPro" id="IPR024156">
    <property type="entry name" value="Small_GTPase_ARF"/>
</dbReference>
<evidence type="ECO:0000256" key="3">
    <source>
        <dbReference type="ARBA" id="ARBA00022448"/>
    </source>
</evidence>
<dbReference type="EMBL" id="CAJNNV010026461">
    <property type="protein sequence ID" value="CAE8618248.1"/>
    <property type="molecule type" value="Genomic_DNA"/>
</dbReference>
<dbReference type="GO" id="GO:0003676">
    <property type="term" value="F:nucleic acid binding"/>
    <property type="evidence" value="ECO:0007669"/>
    <property type="project" value="InterPro"/>
</dbReference>
<dbReference type="InterPro" id="IPR027417">
    <property type="entry name" value="P-loop_NTPase"/>
</dbReference>
<dbReference type="PROSITE" id="PS51417">
    <property type="entry name" value="ARF"/>
    <property type="match status" value="1"/>
</dbReference>
<dbReference type="GO" id="GO:0015031">
    <property type="term" value="P:protein transport"/>
    <property type="evidence" value="ECO:0007669"/>
    <property type="project" value="UniProtKB-KW"/>
</dbReference>
<sequence>AVLAEKAARLGLQLEDWQVDELLRPLLSESSGTFLDPTISERLFLDVLTVASQGRRQLELKRRDRQFAELGDEGDYHSLLEAAEHFGMDMPDDCAALQCARRQWLLAGRDRGQALPASQLLDFLQGERFASDEVAEVIRRLVRDGRLTDAALLLVNFPELQEEVVTDTREEENARQVLELTKLMHPEQDAEDLFGPLEEGGLCSPWRRSESPDRRQQQQVLVGGLVSLATTFEEVAAAVRRLRLGSGARLPTVLALGSWTSGAPLRRQPATLLGLCSDSGCELFDAAALLAAGRDVVESSESNSDALENAVGAWRELQSLMREEQVLKVGYGEVPLRDWTLLLRHVQEQLLCSPLHLACSEASVSDSRLKTVLDFRNLLGTALGKLGPAGDASLAWPAVARSLLGIHLCQEESTSHWAHRPLRASQIHHAVVDIWSQLVVLRALCCHRVLLPEVLLGHISPARVNRRKLDTQSAEEALSLALAVPRLSPCSLARVSRLASYDDGQDGSSELLPGIVEVLEGGFGDIATVCRWRHENNNSNNNNHGSFTAPRPWLGIVSCWELAEWVQELREIFGSCRAPTTSTPPTTTTAQGSSEDSPEGKVPHDPILSDLFDLARGRHALDLLYRGQTVSCVSLYGDKPLAVEVCIIMVGLDAAGKTTVLYRLKLGVAVRTLPTVGFNVEKLEYKNIVFTVWDLGGQTRTRQIWQHYYQNTDALIFVIDSSDRERIDEAHEELMKMLAREEMREAALLIMANKQDLPNAMTTAELTQRLGLNNLGRGRRWLVQETCATVGEGLYEGLDWLALSIASS</sequence>
<dbReference type="SUPFAM" id="SSF52540">
    <property type="entry name" value="P-loop containing nucleoside triphosphate hydrolases"/>
    <property type="match status" value="1"/>
</dbReference>
<organism evidence="14 15">
    <name type="scientific">Polarella glacialis</name>
    <name type="common">Dinoflagellate</name>
    <dbReference type="NCBI Taxonomy" id="89957"/>
    <lineage>
        <taxon>Eukaryota</taxon>
        <taxon>Sar</taxon>
        <taxon>Alveolata</taxon>
        <taxon>Dinophyceae</taxon>
        <taxon>Suessiales</taxon>
        <taxon>Suessiaceae</taxon>
        <taxon>Polarella</taxon>
    </lineage>
</organism>
<gene>
    <name evidence="14" type="ORF">PGLA1383_LOCUS35882</name>
</gene>
<evidence type="ECO:0000256" key="10">
    <source>
        <dbReference type="ARBA" id="ARBA00023288"/>
    </source>
</evidence>
<dbReference type="AlphaFoldDB" id="A0A813G1L3"/>
<feature type="binding site" evidence="11">
    <location>
        <begin position="651"/>
        <end position="658"/>
    </location>
    <ligand>
        <name>GTP</name>
        <dbReference type="ChEBI" id="CHEBI:37565"/>
    </ligand>
</feature>
<keyword evidence="8" id="KW-0333">Golgi apparatus</keyword>
<dbReference type="GO" id="GO:0046872">
    <property type="term" value="F:metal ion binding"/>
    <property type="evidence" value="ECO:0007669"/>
    <property type="project" value="UniProtKB-KW"/>
</dbReference>
<keyword evidence="7" id="KW-0653">Protein transport</keyword>
<keyword evidence="9 11" id="KW-0342">GTP-binding</keyword>
<dbReference type="FunFam" id="3.40.50.300:FF:003500">
    <property type="entry name" value="ADP-ribosylation factor 1"/>
    <property type="match status" value="1"/>
</dbReference>
<comment type="caution">
    <text evidence="14">The sequence shown here is derived from an EMBL/GenBank/DDBJ whole genome shotgun (WGS) entry which is preliminary data.</text>
</comment>
<feature type="non-terminal residue" evidence="14">
    <location>
        <position position="1"/>
    </location>
</feature>
<evidence type="ECO:0000256" key="6">
    <source>
        <dbReference type="ARBA" id="ARBA00022892"/>
    </source>
</evidence>
<evidence type="ECO:0000256" key="8">
    <source>
        <dbReference type="ARBA" id="ARBA00023034"/>
    </source>
</evidence>
<dbReference type="InterPro" id="IPR012337">
    <property type="entry name" value="RNaseH-like_sf"/>
</dbReference>
<proteinExistence type="inferred from homology"/>
<dbReference type="Proteomes" id="UP000654075">
    <property type="component" value="Unassembled WGS sequence"/>
</dbReference>
<keyword evidence="12" id="KW-0460">Magnesium</keyword>
<feature type="binding site" evidence="12">
    <location>
        <position position="675"/>
    </location>
    <ligand>
        <name>Mg(2+)</name>
        <dbReference type="ChEBI" id="CHEBI:18420"/>
    </ligand>
</feature>
<evidence type="ECO:0000256" key="5">
    <source>
        <dbReference type="ARBA" id="ARBA00022741"/>
    </source>
</evidence>
<dbReference type="Pfam" id="PF00025">
    <property type="entry name" value="Arf"/>
    <property type="match status" value="1"/>
</dbReference>
<evidence type="ECO:0000256" key="13">
    <source>
        <dbReference type="SAM" id="MobiDB-lite"/>
    </source>
</evidence>
<feature type="binding site" evidence="12">
    <location>
        <position position="658"/>
    </location>
    <ligand>
        <name>Mg(2+)</name>
        <dbReference type="ChEBI" id="CHEBI:18420"/>
    </ligand>
</feature>
<evidence type="ECO:0000313" key="15">
    <source>
        <dbReference type="Proteomes" id="UP000654075"/>
    </source>
</evidence>
<keyword evidence="3" id="KW-0813">Transport</keyword>
<dbReference type="GO" id="GO:0016192">
    <property type="term" value="P:vesicle-mediated transport"/>
    <property type="evidence" value="ECO:0007669"/>
    <property type="project" value="UniProtKB-KW"/>
</dbReference>
<evidence type="ECO:0000256" key="12">
    <source>
        <dbReference type="PIRSR" id="PIRSR606689-2"/>
    </source>
</evidence>
<feature type="binding site" evidence="11">
    <location>
        <position position="697"/>
    </location>
    <ligand>
        <name>GTP</name>
        <dbReference type="ChEBI" id="CHEBI:37565"/>
    </ligand>
</feature>
<keyword evidence="12" id="KW-0479">Metal-binding</keyword>
<name>A0A813G1L3_POLGL</name>
<evidence type="ECO:0000256" key="1">
    <source>
        <dbReference type="ARBA" id="ARBA00004555"/>
    </source>
</evidence>
<evidence type="ECO:0000256" key="4">
    <source>
        <dbReference type="ARBA" id="ARBA00022707"/>
    </source>
</evidence>
<dbReference type="PRINTS" id="PR00328">
    <property type="entry name" value="SAR1GTPBP"/>
</dbReference>
<feature type="region of interest" description="Disordered" evidence="13">
    <location>
        <begin position="577"/>
        <end position="602"/>
    </location>
</feature>
<evidence type="ECO:0000256" key="2">
    <source>
        <dbReference type="ARBA" id="ARBA00010290"/>
    </source>
</evidence>